<dbReference type="Pfam" id="PF07311">
    <property type="entry name" value="Dodecin"/>
    <property type="match status" value="1"/>
</dbReference>
<protein>
    <submittedName>
        <fullName evidence="1">Dodecin family protein</fullName>
    </submittedName>
</protein>
<keyword evidence="2" id="KW-1185">Reference proteome</keyword>
<dbReference type="SUPFAM" id="SSF89807">
    <property type="entry name" value="Dodecin-like"/>
    <property type="match status" value="1"/>
</dbReference>
<dbReference type="RefSeq" id="WP_376887344.1">
    <property type="nucleotide sequence ID" value="NZ_JBHUHR010000039.1"/>
</dbReference>
<gene>
    <name evidence="1" type="ORF">ACFSKL_16050</name>
</gene>
<dbReference type="Gene3D" id="3.30.1660.10">
    <property type="entry name" value="Flavin-binding protein dodecin"/>
    <property type="match status" value="1"/>
</dbReference>
<dbReference type="PANTHER" id="PTHR39324:SF1">
    <property type="entry name" value="CALCIUM DODECIN"/>
    <property type="match status" value="1"/>
</dbReference>
<sequence length="69" mass="7642">MSVVKIIEVLTTSEEGIEDALRNAVEETSKTIQHIDSINVKNIKVHVKDGKISSYGINCKVAFRVEGKQ</sequence>
<proteinExistence type="predicted"/>
<evidence type="ECO:0000313" key="1">
    <source>
        <dbReference type="EMBL" id="MFD2036317.1"/>
    </source>
</evidence>
<dbReference type="EMBL" id="JBHUHR010000039">
    <property type="protein sequence ID" value="MFD2036317.1"/>
    <property type="molecule type" value="Genomic_DNA"/>
</dbReference>
<evidence type="ECO:0000313" key="2">
    <source>
        <dbReference type="Proteomes" id="UP001597361"/>
    </source>
</evidence>
<dbReference type="InterPro" id="IPR036694">
    <property type="entry name" value="Dodecin-like_sf"/>
</dbReference>
<dbReference type="InterPro" id="IPR025543">
    <property type="entry name" value="Dodecin-like"/>
</dbReference>
<dbReference type="Proteomes" id="UP001597361">
    <property type="component" value="Unassembled WGS sequence"/>
</dbReference>
<dbReference type="PANTHER" id="PTHR39324">
    <property type="entry name" value="CALCIUM DODECIN"/>
    <property type="match status" value="1"/>
</dbReference>
<dbReference type="InterPro" id="IPR009923">
    <property type="entry name" value="Dodecin"/>
</dbReference>
<accession>A0ABW4VNI3</accession>
<name>A0ABW4VNI3_9BACT</name>
<reference evidence="2" key="1">
    <citation type="journal article" date="2019" name="Int. J. Syst. Evol. Microbiol.">
        <title>The Global Catalogue of Microorganisms (GCM) 10K type strain sequencing project: providing services to taxonomists for standard genome sequencing and annotation.</title>
        <authorList>
            <consortium name="The Broad Institute Genomics Platform"/>
            <consortium name="The Broad Institute Genome Sequencing Center for Infectious Disease"/>
            <person name="Wu L."/>
            <person name="Ma J."/>
        </authorList>
    </citation>
    <scope>NUCLEOTIDE SEQUENCE [LARGE SCALE GENOMIC DNA]</scope>
    <source>
        <strain evidence="2">CGMCC 1.15180</strain>
    </source>
</reference>
<comment type="caution">
    <text evidence="1">The sequence shown here is derived from an EMBL/GenBank/DDBJ whole genome shotgun (WGS) entry which is preliminary data.</text>
</comment>
<organism evidence="1 2">
    <name type="scientific">Belliella marina</name>
    <dbReference type="NCBI Taxonomy" id="1644146"/>
    <lineage>
        <taxon>Bacteria</taxon>
        <taxon>Pseudomonadati</taxon>
        <taxon>Bacteroidota</taxon>
        <taxon>Cytophagia</taxon>
        <taxon>Cytophagales</taxon>
        <taxon>Cyclobacteriaceae</taxon>
        <taxon>Belliella</taxon>
    </lineage>
</organism>